<feature type="domain" description="Tyrosinase C-terminal" evidence="4">
    <location>
        <begin position="34"/>
        <end position="135"/>
    </location>
</feature>
<comment type="caution">
    <text evidence="5">The sequence shown here is derived from an EMBL/GenBank/DDBJ whole genome shotgun (WGS) entry which is preliminary data.</text>
</comment>
<dbReference type="InterPro" id="IPR041640">
    <property type="entry name" value="Tyrosinase_C"/>
</dbReference>
<sequence>MNDGSQTQVISSSTPFINATDTHRYKQNREPLWEWSARIRCNKHELGSSFSVCLFLGPPPDDPEEWLTAPNLAGAHHVFVAGGGEYGQRRGPSRMTNEGFVNLNSAIARISRLNTFDPEVVVPYLKDYLQWRVQTVCVFALEIQALGFMCDLCVGVPDRYDANGAAIFGGCRLRHAINIPSGWNVSSSRRSSSI</sequence>
<dbReference type="Pfam" id="PF18132">
    <property type="entry name" value="Tyrosinase_C"/>
    <property type="match status" value="1"/>
</dbReference>
<evidence type="ECO:0000256" key="1">
    <source>
        <dbReference type="ARBA" id="ARBA00001973"/>
    </source>
</evidence>
<dbReference type="EMBL" id="JAFIQS010000017">
    <property type="protein sequence ID" value="KAG5162865.1"/>
    <property type="molecule type" value="Genomic_DNA"/>
</dbReference>
<evidence type="ECO:0000313" key="5">
    <source>
        <dbReference type="EMBL" id="KAG5162865.1"/>
    </source>
</evidence>
<keyword evidence="3" id="KW-0503">Monooxygenase</keyword>
<evidence type="ECO:0000256" key="3">
    <source>
        <dbReference type="ARBA" id="ARBA00023033"/>
    </source>
</evidence>
<protein>
    <recommendedName>
        <fullName evidence="4">Tyrosinase C-terminal domain-containing protein</fullName>
    </recommendedName>
</protein>
<evidence type="ECO:0000256" key="2">
    <source>
        <dbReference type="ARBA" id="ARBA00023002"/>
    </source>
</evidence>
<dbReference type="Gene3D" id="2.60.310.20">
    <property type="match status" value="1"/>
</dbReference>
<proteinExistence type="predicted"/>
<organism evidence="5">
    <name type="scientific">Psilocybe cubensis</name>
    <name type="common">Psychedelic mushroom</name>
    <name type="synonym">Stropharia cubensis</name>
    <dbReference type="NCBI Taxonomy" id="181762"/>
    <lineage>
        <taxon>Eukaryota</taxon>
        <taxon>Fungi</taxon>
        <taxon>Dikarya</taxon>
        <taxon>Basidiomycota</taxon>
        <taxon>Agaricomycotina</taxon>
        <taxon>Agaricomycetes</taxon>
        <taxon>Agaricomycetidae</taxon>
        <taxon>Agaricales</taxon>
        <taxon>Agaricineae</taxon>
        <taxon>Strophariaceae</taxon>
        <taxon>Psilocybe</taxon>
    </lineage>
</organism>
<dbReference type="AlphaFoldDB" id="A0A8H7XJW9"/>
<keyword evidence="2" id="KW-0560">Oxidoreductase</keyword>
<name>A0A8H7XJW9_PSICU</name>
<reference evidence="5" key="1">
    <citation type="submission" date="2021-02" db="EMBL/GenBank/DDBJ databases">
        <title>Psilocybe cubensis genome.</title>
        <authorList>
            <person name="Mckernan K.J."/>
            <person name="Crawford S."/>
            <person name="Trippe A."/>
            <person name="Kane L.T."/>
            <person name="Mclaughlin S."/>
        </authorList>
    </citation>
    <scope>NUCLEOTIDE SEQUENCE [LARGE SCALE GENOMIC DNA]</scope>
    <source>
        <strain evidence="5">MGC-MH-2018</strain>
    </source>
</reference>
<evidence type="ECO:0000259" key="4">
    <source>
        <dbReference type="Pfam" id="PF18132"/>
    </source>
</evidence>
<comment type="cofactor">
    <cofactor evidence="1">
        <name>Cu(2+)</name>
        <dbReference type="ChEBI" id="CHEBI:29036"/>
    </cofactor>
</comment>
<gene>
    <name evidence="5" type="ORF">JR316_012253</name>
</gene>
<dbReference type="GO" id="GO:0004497">
    <property type="term" value="F:monooxygenase activity"/>
    <property type="evidence" value="ECO:0007669"/>
    <property type="project" value="UniProtKB-KW"/>
</dbReference>
<accession>A0A8H7XJW9</accession>